<reference evidence="5" key="2">
    <citation type="submission" date="2020-09" db="EMBL/GenBank/DDBJ databases">
        <authorList>
            <person name="Sun Q."/>
            <person name="Zhou Y."/>
        </authorList>
    </citation>
    <scope>NUCLEOTIDE SEQUENCE</scope>
    <source>
        <strain evidence="5">CGMCC 1.15447</strain>
    </source>
</reference>
<dbReference type="CDD" id="cd07377">
    <property type="entry name" value="WHTH_GntR"/>
    <property type="match status" value="1"/>
</dbReference>
<comment type="caution">
    <text evidence="5">The sequence shown here is derived from an EMBL/GenBank/DDBJ whole genome shotgun (WGS) entry which is preliminary data.</text>
</comment>
<organism evidence="5 6">
    <name type="scientific">Edaphobacter acidisoli</name>
    <dbReference type="NCBI Taxonomy" id="2040573"/>
    <lineage>
        <taxon>Bacteria</taxon>
        <taxon>Pseudomonadati</taxon>
        <taxon>Acidobacteriota</taxon>
        <taxon>Terriglobia</taxon>
        <taxon>Terriglobales</taxon>
        <taxon>Acidobacteriaceae</taxon>
        <taxon>Edaphobacter</taxon>
    </lineage>
</organism>
<dbReference type="SMART" id="SM00345">
    <property type="entry name" value="HTH_GNTR"/>
    <property type="match status" value="1"/>
</dbReference>
<dbReference type="InterPro" id="IPR036388">
    <property type="entry name" value="WH-like_DNA-bd_sf"/>
</dbReference>
<dbReference type="PROSITE" id="PS50949">
    <property type="entry name" value="HTH_GNTR"/>
    <property type="match status" value="1"/>
</dbReference>
<dbReference type="InterPro" id="IPR011711">
    <property type="entry name" value="GntR_C"/>
</dbReference>
<evidence type="ECO:0000259" key="4">
    <source>
        <dbReference type="PROSITE" id="PS50949"/>
    </source>
</evidence>
<evidence type="ECO:0000256" key="3">
    <source>
        <dbReference type="ARBA" id="ARBA00023163"/>
    </source>
</evidence>
<dbReference type="PANTHER" id="PTHR43537:SF24">
    <property type="entry name" value="GLUCONATE OPERON TRANSCRIPTIONAL REPRESSOR"/>
    <property type="match status" value="1"/>
</dbReference>
<evidence type="ECO:0000256" key="1">
    <source>
        <dbReference type="ARBA" id="ARBA00023015"/>
    </source>
</evidence>
<dbReference type="InterPro" id="IPR000524">
    <property type="entry name" value="Tscrpt_reg_HTH_GntR"/>
</dbReference>
<dbReference type="Pfam" id="PF07729">
    <property type="entry name" value="FCD"/>
    <property type="match status" value="1"/>
</dbReference>
<name>A0A916RQ18_9BACT</name>
<gene>
    <name evidence="5" type="ORF">GCM10011507_15860</name>
</gene>
<dbReference type="Pfam" id="PF00392">
    <property type="entry name" value="GntR"/>
    <property type="match status" value="1"/>
</dbReference>
<accession>A0A916RQ18</accession>
<feature type="domain" description="HTH gntR-type" evidence="4">
    <location>
        <begin position="12"/>
        <end position="79"/>
    </location>
</feature>
<dbReference type="SUPFAM" id="SSF46785">
    <property type="entry name" value="Winged helix' DNA-binding domain"/>
    <property type="match status" value="1"/>
</dbReference>
<dbReference type="InterPro" id="IPR036390">
    <property type="entry name" value="WH_DNA-bd_sf"/>
</dbReference>
<protein>
    <submittedName>
        <fullName evidence="5">GntR family transcriptional regulator</fullName>
    </submittedName>
</protein>
<dbReference type="EMBL" id="BMJB01000001">
    <property type="protein sequence ID" value="GGA65087.1"/>
    <property type="molecule type" value="Genomic_DNA"/>
</dbReference>
<proteinExistence type="predicted"/>
<dbReference type="Gene3D" id="1.10.10.10">
    <property type="entry name" value="Winged helix-like DNA-binding domain superfamily/Winged helix DNA-binding domain"/>
    <property type="match status" value="1"/>
</dbReference>
<evidence type="ECO:0000313" key="6">
    <source>
        <dbReference type="Proteomes" id="UP000648801"/>
    </source>
</evidence>
<dbReference type="RefSeq" id="WP_188758741.1">
    <property type="nucleotide sequence ID" value="NZ_BMJB01000001.1"/>
</dbReference>
<dbReference type="GO" id="GO:0003700">
    <property type="term" value="F:DNA-binding transcription factor activity"/>
    <property type="evidence" value="ECO:0007669"/>
    <property type="project" value="InterPro"/>
</dbReference>
<dbReference type="PANTHER" id="PTHR43537">
    <property type="entry name" value="TRANSCRIPTIONAL REGULATOR, GNTR FAMILY"/>
    <property type="match status" value="1"/>
</dbReference>
<dbReference type="Gene3D" id="1.20.120.530">
    <property type="entry name" value="GntR ligand-binding domain-like"/>
    <property type="match status" value="1"/>
</dbReference>
<dbReference type="SMART" id="SM00895">
    <property type="entry name" value="FCD"/>
    <property type="match status" value="1"/>
</dbReference>
<keyword evidence="1" id="KW-0805">Transcription regulation</keyword>
<keyword evidence="2" id="KW-0238">DNA-binding</keyword>
<keyword evidence="6" id="KW-1185">Reference proteome</keyword>
<sequence>MATHDLTPVRALSKSREVFERLRSAIWSGDLAPGTALREAHLAKQLNVSQVPVREALLQLEHLGLVVRVPDRGTTVTKLTRVEIEQMMAVRRHLEHMAFQLAGSRITPDIETTLRAHIRRMEEAAAKNDHFAVADEDFNFHRTVWKASGNEVLEKTLEHLCIAVYAFVSLKRHAAGETMKSAVRSHKKLLSALLSKNAKTIRQGVDEHLVPDAVIPPSIAE</sequence>
<dbReference type="AlphaFoldDB" id="A0A916RQ18"/>
<dbReference type="GO" id="GO:0003677">
    <property type="term" value="F:DNA binding"/>
    <property type="evidence" value="ECO:0007669"/>
    <property type="project" value="UniProtKB-KW"/>
</dbReference>
<evidence type="ECO:0000256" key="2">
    <source>
        <dbReference type="ARBA" id="ARBA00023125"/>
    </source>
</evidence>
<reference evidence="5" key="1">
    <citation type="journal article" date="2014" name="Int. J. Syst. Evol. Microbiol.">
        <title>Complete genome sequence of Corynebacterium casei LMG S-19264T (=DSM 44701T), isolated from a smear-ripened cheese.</title>
        <authorList>
            <consortium name="US DOE Joint Genome Institute (JGI-PGF)"/>
            <person name="Walter F."/>
            <person name="Albersmeier A."/>
            <person name="Kalinowski J."/>
            <person name="Ruckert C."/>
        </authorList>
    </citation>
    <scope>NUCLEOTIDE SEQUENCE</scope>
    <source>
        <strain evidence="5">CGMCC 1.15447</strain>
    </source>
</reference>
<evidence type="ECO:0000313" key="5">
    <source>
        <dbReference type="EMBL" id="GGA65087.1"/>
    </source>
</evidence>
<keyword evidence="3" id="KW-0804">Transcription</keyword>
<dbReference type="Proteomes" id="UP000648801">
    <property type="component" value="Unassembled WGS sequence"/>
</dbReference>
<dbReference type="SUPFAM" id="SSF48008">
    <property type="entry name" value="GntR ligand-binding domain-like"/>
    <property type="match status" value="1"/>
</dbReference>
<dbReference type="InterPro" id="IPR008920">
    <property type="entry name" value="TF_FadR/GntR_C"/>
</dbReference>